<proteinExistence type="predicted"/>
<dbReference type="EMBL" id="UYJE01010453">
    <property type="protein sequence ID" value="VDI83288.1"/>
    <property type="molecule type" value="Genomic_DNA"/>
</dbReference>
<evidence type="ECO:0000313" key="3">
    <source>
        <dbReference type="Proteomes" id="UP000596742"/>
    </source>
</evidence>
<accession>A0A8B6HPP1</accession>
<organism evidence="2 3">
    <name type="scientific">Mytilus galloprovincialis</name>
    <name type="common">Mediterranean mussel</name>
    <dbReference type="NCBI Taxonomy" id="29158"/>
    <lineage>
        <taxon>Eukaryota</taxon>
        <taxon>Metazoa</taxon>
        <taxon>Spiralia</taxon>
        <taxon>Lophotrochozoa</taxon>
        <taxon>Mollusca</taxon>
        <taxon>Bivalvia</taxon>
        <taxon>Autobranchia</taxon>
        <taxon>Pteriomorphia</taxon>
        <taxon>Mytilida</taxon>
        <taxon>Mytiloidea</taxon>
        <taxon>Mytilidae</taxon>
        <taxon>Mytilinae</taxon>
        <taxon>Mytilus</taxon>
    </lineage>
</organism>
<evidence type="ECO:0000313" key="2">
    <source>
        <dbReference type="EMBL" id="VDI83288.1"/>
    </source>
</evidence>
<sequence length="155" mass="16497">MSPLEYSSGIQGMGDIDCGDCDCGDCDCGECDCGDCKCDCCDCGECKFDCCDDCCKILTCNGCTCDCCDCCDGDSNGCGGFYPAYFCCITSDGDCCNNSRSGNARTNQQGRYINTSHNERNEEGEQNGAVTTQPPSYEEAVSMDPPITEQPVSQV</sequence>
<protein>
    <submittedName>
        <fullName evidence="2">Uncharacterized protein</fullName>
    </submittedName>
</protein>
<keyword evidence="3" id="KW-1185">Reference proteome</keyword>
<feature type="region of interest" description="Disordered" evidence="1">
    <location>
        <begin position="117"/>
        <end position="155"/>
    </location>
</feature>
<comment type="caution">
    <text evidence="2">The sequence shown here is derived from an EMBL/GenBank/DDBJ whole genome shotgun (WGS) entry which is preliminary data.</text>
</comment>
<reference evidence="2" key="1">
    <citation type="submission" date="2018-11" db="EMBL/GenBank/DDBJ databases">
        <authorList>
            <person name="Alioto T."/>
            <person name="Alioto T."/>
        </authorList>
    </citation>
    <scope>NUCLEOTIDE SEQUENCE</scope>
</reference>
<dbReference type="Proteomes" id="UP000596742">
    <property type="component" value="Unassembled WGS sequence"/>
</dbReference>
<dbReference type="OrthoDB" id="6200429at2759"/>
<gene>
    <name evidence="2" type="ORF">MGAL_10B074891</name>
</gene>
<name>A0A8B6HPP1_MYTGA</name>
<dbReference type="AlphaFoldDB" id="A0A8B6HPP1"/>
<evidence type="ECO:0000256" key="1">
    <source>
        <dbReference type="SAM" id="MobiDB-lite"/>
    </source>
</evidence>